<dbReference type="EMBL" id="CP072756">
    <property type="protein sequence ID" value="QUC21378.1"/>
    <property type="molecule type" value="Genomic_DNA"/>
</dbReference>
<evidence type="ECO:0000313" key="4">
    <source>
        <dbReference type="Proteomes" id="UP000027002"/>
    </source>
</evidence>
<gene>
    <name evidence="3" type="ORF">UV8b_05621</name>
    <name evidence="2" type="ORF">UVI_02045360</name>
</gene>
<dbReference type="RefSeq" id="XP_042999051.1">
    <property type="nucleotide sequence ID" value="XM_043143118.1"/>
</dbReference>
<dbReference type="Proteomes" id="UP000027002">
    <property type="component" value="Chromosome 4"/>
</dbReference>
<dbReference type="HOGENOM" id="CLU_729973_0_0_1"/>
<feature type="compositionally biased region" description="Basic and acidic residues" evidence="1">
    <location>
        <begin position="137"/>
        <end position="157"/>
    </location>
</feature>
<feature type="compositionally biased region" description="Gly residues" evidence="1">
    <location>
        <begin position="104"/>
        <end position="113"/>
    </location>
</feature>
<sequence>MHGEASPARARSRKAHKRKRNAERHRGPVEPSPHVAKRARQGQPSSGECEGGREVVDDPSRSNDVPGPSAPARIRLKVASNRSQAVPAGGNASGAVQTLDSTGKQGGTAGGGSSDASARRRTPPGGSGRRSSSGGPPDRRQETTPPKDDPPASKDSQDGADGSSDDDASSGASPSAVVDPAAGGARPSQTADLERDIAKVMRLVARTADSYWRHKGALAGWLAREHQRATMRRTAQGASSSSSSSSYSRLAPARRLESILPHIQERAAAAVPANWPKYLAELRRFCESPRIRGMDYEQRLMRVVDIVLLPEEADAVAGGEWSRLLRVVGLCSVIADAVGPDDEVLDDEAKNRWIAGKKTDIACLRRLMGSMARVADLGL</sequence>
<reference evidence="2" key="1">
    <citation type="journal article" date="2016" name="Genome Announc.">
        <title>Genome Sequence of Ustilaginoidea virens IPU010, a Rice Pathogenic Fungus Causing False Smut.</title>
        <authorList>
            <person name="Kumagai T."/>
            <person name="Ishii T."/>
            <person name="Terai G."/>
            <person name="Umemura M."/>
            <person name="Machida M."/>
            <person name="Asai K."/>
        </authorList>
    </citation>
    <scope>NUCLEOTIDE SEQUENCE [LARGE SCALE GENOMIC DNA]</scope>
    <source>
        <strain evidence="2">IPU010</strain>
    </source>
</reference>
<evidence type="ECO:0000256" key="1">
    <source>
        <dbReference type="SAM" id="MobiDB-lite"/>
    </source>
</evidence>
<dbReference type="STRING" id="1159556.A0A063BQM1"/>
<dbReference type="Proteomes" id="UP000054053">
    <property type="component" value="Unassembled WGS sequence"/>
</dbReference>
<reference evidence="3" key="3">
    <citation type="submission" date="2020-03" db="EMBL/GenBank/DDBJ databases">
        <title>A mixture of massive structural variations and highly conserved coding sequences in Ustilaginoidea virens genome.</title>
        <authorList>
            <person name="Zhang K."/>
            <person name="Zhao Z."/>
            <person name="Zhang Z."/>
            <person name="Li Y."/>
            <person name="Hsiang T."/>
            <person name="Sun W."/>
        </authorList>
    </citation>
    <scope>NUCLEOTIDE SEQUENCE</scope>
    <source>
        <strain evidence="3">UV-8b</strain>
    </source>
</reference>
<name>A0A063BQM1_USTVR</name>
<proteinExistence type="predicted"/>
<reference evidence="5" key="2">
    <citation type="journal article" date="2016" name="Genome Announc.">
        <title>Genome sequence of Ustilaginoidea virens IPU010, a rice pathogenic fungus causing false smut.</title>
        <authorList>
            <person name="Kumagai T."/>
            <person name="Ishii T."/>
            <person name="Terai G."/>
            <person name="Umemura M."/>
            <person name="Machida M."/>
            <person name="Asai K."/>
        </authorList>
    </citation>
    <scope>NUCLEOTIDE SEQUENCE [LARGE SCALE GENOMIC DNA]</scope>
    <source>
        <strain evidence="5">IPU010</strain>
    </source>
</reference>
<feature type="compositionally biased region" description="Low complexity" evidence="1">
    <location>
        <begin position="239"/>
        <end position="248"/>
    </location>
</feature>
<keyword evidence="4" id="KW-1185">Reference proteome</keyword>
<evidence type="ECO:0000313" key="5">
    <source>
        <dbReference type="Proteomes" id="UP000054053"/>
    </source>
</evidence>
<evidence type="ECO:0000313" key="2">
    <source>
        <dbReference type="EMBL" id="GAO16168.1"/>
    </source>
</evidence>
<dbReference type="AlphaFoldDB" id="A0A063BQM1"/>
<feature type="compositionally biased region" description="Low complexity" evidence="1">
    <location>
        <begin position="169"/>
        <end position="183"/>
    </location>
</feature>
<feature type="compositionally biased region" description="Basic and acidic residues" evidence="1">
    <location>
        <begin position="50"/>
        <end position="61"/>
    </location>
</feature>
<feature type="region of interest" description="Disordered" evidence="1">
    <location>
        <begin position="230"/>
        <end position="249"/>
    </location>
</feature>
<protein>
    <submittedName>
        <fullName evidence="2">Uncharacterized protein</fullName>
    </submittedName>
</protein>
<feature type="region of interest" description="Disordered" evidence="1">
    <location>
        <begin position="1"/>
        <end position="190"/>
    </location>
</feature>
<organism evidence="2 5">
    <name type="scientific">Ustilaginoidea virens</name>
    <name type="common">Rice false smut fungus</name>
    <name type="synonym">Villosiclava virens</name>
    <dbReference type="NCBI Taxonomy" id="1159556"/>
    <lineage>
        <taxon>Eukaryota</taxon>
        <taxon>Fungi</taxon>
        <taxon>Dikarya</taxon>
        <taxon>Ascomycota</taxon>
        <taxon>Pezizomycotina</taxon>
        <taxon>Sordariomycetes</taxon>
        <taxon>Hypocreomycetidae</taxon>
        <taxon>Hypocreales</taxon>
        <taxon>Clavicipitaceae</taxon>
        <taxon>Ustilaginoidea</taxon>
    </lineage>
</organism>
<dbReference type="OrthoDB" id="4868006at2759"/>
<feature type="compositionally biased region" description="Basic residues" evidence="1">
    <location>
        <begin position="10"/>
        <end position="23"/>
    </location>
</feature>
<dbReference type="EMBL" id="BBTG02000028">
    <property type="protein sequence ID" value="GAO16168.1"/>
    <property type="molecule type" value="Genomic_DNA"/>
</dbReference>
<evidence type="ECO:0000313" key="3">
    <source>
        <dbReference type="EMBL" id="QUC21378.1"/>
    </source>
</evidence>
<dbReference type="GeneID" id="66066398"/>
<accession>A0A063BQM1</accession>
<dbReference type="KEGG" id="uvi:66066398"/>